<dbReference type="Proteomes" id="UP000199334">
    <property type="component" value="Unassembled WGS sequence"/>
</dbReference>
<proteinExistence type="predicted"/>
<evidence type="ECO:0000313" key="1">
    <source>
        <dbReference type="EMBL" id="SDN36572.1"/>
    </source>
</evidence>
<dbReference type="AlphaFoldDB" id="A0A1H0AST6"/>
<evidence type="ECO:0000313" key="2">
    <source>
        <dbReference type="Proteomes" id="UP000199334"/>
    </source>
</evidence>
<gene>
    <name evidence="1" type="ORF">SAMN05216498_2062</name>
</gene>
<accession>A0A1H0AST6</accession>
<dbReference type="EMBL" id="FNIG01000004">
    <property type="protein sequence ID" value="SDN36572.1"/>
    <property type="molecule type" value="Genomic_DNA"/>
</dbReference>
<organism evidence="1 2">
    <name type="scientific">Tenuibacillus multivorans</name>
    <dbReference type="NCBI Taxonomy" id="237069"/>
    <lineage>
        <taxon>Bacteria</taxon>
        <taxon>Bacillati</taxon>
        <taxon>Bacillota</taxon>
        <taxon>Bacilli</taxon>
        <taxon>Bacillales</taxon>
        <taxon>Bacillaceae</taxon>
        <taxon>Tenuibacillus</taxon>
    </lineage>
</organism>
<reference evidence="1 2" key="1">
    <citation type="submission" date="2016-10" db="EMBL/GenBank/DDBJ databases">
        <authorList>
            <person name="de Groot N.N."/>
        </authorList>
    </citation>
    <scope>NUCLEOTIDE SEQUENCE [LARGE SCALE GENOMIC DNA]</scope>
    <source>
        <strain evidence="1 2">CGMCC 1.3442</strain>
    </source>
</reference>
<keyword evidence="2" id="KW-1185">Reference proteome</keyword>
<sequence length="139" mass="16066">MNLPEQNTLSEGKTMKKVKIPSLNLRNLIMQKEKVAQMELSIFYNALGNLTTSERVTLLNLLRYSDQQYRSDTLQNRSVQSLLEKGSVVQIKTIDDGKIQVLILPKAPYMMRKLLKDHLIQNSSTDIKIPYKYKTNQHT</sequence>
<protein>
    <submittedName>
        <fullName evidence="1">Uncharacterized protein</fullName>
    </submittedName>
</protein>
<name>A0A1H0AST6_9BACI</name>